<evidence type="ECO:0000313" key="3">
    <source>
        <dbReference type="Proteomes" id="UP001066276"/>
    </source>
</evidence>
<protein>
    <submittedName>
        <fullName evidence="2">Uncharacterized protein</fullName>
    </submittedName>
</protein>
<sequence length="80" mass="8622">MLLGRGRVWAAPLLREELTSAPESGRAAERRTSRSGPRDSLFPGGPPELADEDWGAWGLTLGPRTAGLRRGTRRLVTSAP</sequence>
<evidence type="ECO:0000313" key="2">
    <source>
        <dbReference type="EMBL" id="KAJ1113158.1"/>
    </source>
</evidence>
<feature type="region of interest" description="Disordered" evidence="1">
    <location>
        <begin position="20"/>
        <end position="54"/>
    </location>
</feature>
<accession>A0AAV7NIZ3</accession>
<dbReference type="Proteomes" id="UP001066276">
    <property type="component" value="Chromosome 8"/>
</dbReference>
<dbReference type="EMBL" id="JANPWB010000012">
    <property type="protein sequence ID" value="KAJ1113158.1"/>
    <property type="molecule type" value="Genomic_DNA"/>
</dbReference>
<dbReference type="AlphaFoldDB" id="A0AAV7NIZ3"/>
<comment type="caution">
    <text evidence="2">The sequence shown here is derived from an EMBL/GenBank/DDBJ whole genome shotgun (WGS) entry which is preliminary data.</text>
</comment>
<evidence type="ECO:0000256" key="1">
    <source>
        <dbReference type="SAM" id="MobiDB-lite"/>
    </source>
</evidence>
<proteinExistence type="predicted"/>
<organism evidence="2 3">
    <name type="scientific">Pleurodeles waltl</name>
    <name type="common">Iberian ribbed newt</name>
    <dbReference type="NCBI Taxonomy" id="8319"/>
    <lineage>
        <taxon>Eukaryota</taxon>
        <taxon>Metazoa</taxon>
        <taxon>Chordata</taxon>
        <taxon>Craniata</taxon>
        <taxon>Vertebrata</taxon>
        <taxon>Euteleostomi</taxon>
        <taxon>Amphibia</taxon>
        <taxon>Batrachia</taxon>
        <taxon>Caudata</taxon>
        <taxon>Salamandroidea</taxon>
        <taxon>Salamandridae</taxon>
        <taxon>Pleurodelinae</taxon>
        <taxon>Pleurodeles</taxon>
    </lineage>
</organism>
<reference evidence="2" key="1">
    <citation type="journal article" date="2022" name="bioRxiv">
        <title>Sequencing and chromosome-scale assembly of the giantPleurodeles waltlgenome.</title>
        <authorList>
            <person name="Brown T."/>
            <person name="Elewa A."/>
            <person name="Iarovenko S."/>
            <person name="Subramanian E."/>
            <person name="Araus A.J."/>
            <person name="Petzold A."/>
            <person name="Susuki M."/>
            <person name="Suzuki K.-i.T."/>
            <person name="Hayashi T."/>
            <person name="Toyoda A."/>
            <person name="Oliveira C."/>
            <person name="Osipova E."/>
            <person name="Leigh N.D."/>
            <person name="Simon A."/>
            <person name="Yun M.H."/>
        </authorList>
    </citation>
    <scope>NUCLEOTIDE SEQUENCE</scope>
    <source>
        <strain evidence="2">20211129_DDA</strain>
        <tissue evidence="2">Liver</tissue>
    </source>
</reference>
<name>A0AAV7NIZ3_PLEWA</name>
<keyword evidence="3" id="KW-1185">Reference proteome</keyword>
<gene>
    <name evidence="2" type="ORF">NDU88_001413</name>
</gene>